<dbReference type="Gene3D" id="3.40.50.620">
    <property type="entry name" value="HUPs"/>
    <property type="match status" value="1"/>
</dbReference>
<dbReference type="RefSeq" id="WP_130651075.1">
    <property type="nucleotide sequence ID" value="NZ_BMHA01000009.1"/>
</dbReference>
<sequence length="319" mass="33430">MRRVTSIADLRTALAAERRAGRTVALAPTMGALHDGHLANVRRAAAEADVVVVSIFVNPTQFDRADDLAAYPRTLDADEAALRGLGGAAPAYVFAPFEREMYPTTPTTTVHVGGGITEVLEGASRPGHFDGVATVVTKLFHVVEPDVALFGRKDAQQNLVIRRFVTDLDVPVRLVFTPTVREADGLARSSRNQRLSAGARAAAVGLPRALRAGVLAARVDREADRAPDPGRVRHAALATLASVPDVAVDYLEVVDPDTLAPPDAARGEAAGVPAASSSAPGPSRRLLVATAAVVGGVRLIDNVEVGDVEDEDRLLAATD</sequence>
<evidence type="ECO:0000256" key="7">
    <source>
        <dbReference type="ARBA" id="ARBA00048258"/>
    </source>
</evidence>
<dbReference type="Proteomes" id="UP000650511">
    <property type="component" value="Unassembled WGS sequence"/>
</dbReference>
<evidence type="ECO:0000256" key="3">
    <source>
        <dbReference type="ARBA" id="ARBA00022598"/>
    </source>
</evidence>
<comment type="subcellular location">
    <subcellularLocation>
        <location evidence="8">Cytoplasm</location>
    </subcellularLocation>
</comment>
<comment type="caution">
    <text evidence="10">The sequence shown here is derived from an EMBL/GenBank/DDBJ whole genome shotgun (WGS) entry which is preliminary data.</text>
</comment>
<feature type="binding site" evidence="8">
    <location>
        <position position="157"/>
    </location>
    <ligand>
        <name>(R)-pantoate</name>
        <dbReference type="ChEBI" id="CHEBI:15980"/>
    </ligand>
</feature>
<keyword evidence="11" id="KW-1185">Reference proteome</keyword>
<dbReference type="EMBL" id="BMHA01000009">
    <property type="protein sequence ID" value="GGI07768.1"/>
    <property type="molecule type" value="Genomic_DNA"/>
</dbReference>
<accession>A0A8J3A990</accession>
<protein>
    <recommendedName>
        <fullName evidence="8">Pantothenate synthetase</fullName>
        <shortName evidence="8">PS</shortName>
        <ecNumber evidence="8">6.3.2.1</ecNumber>
    </recommendedName>
    <alternativeName>
        <fullName evidence="8">Pantoate--beta-alanine ligase</fullName>
    </alternativeName>
    <alternativeName>
        <fullName evidence="8">Pantoate-activating enzyme</fullName>
    </alternativeName>
</protein>
<feature type="binding site" evidence="8">
    <location>
        <position position="61"/>
    </location>
    <ligand>
        <name>beta-alanine</name>
        <dbReference type="ChEBI" id="CHEBI:57966"/>
    </ligand>
</feature>
<dbReference type="HAMAP" id="MF_00158">
    <property type="entry name" value="PanC"/>
    <property type="match status" value="1"/>
</dbReference>
<dbReference type="PANTHER" id="PTHR21299">
    <property type="entry name" value="CYTIDYLATE KINASE/PANTOATE-BETA-ALANINE LIGASE"/>
    <property type="match status" value="1"/>
</dbReference>
<evidence type="ECO:0000256" key="8">
    <source>
        <dbReference type="HAMAP-Rule" id="MF_00158"/>
    </source>
</evidence>
<reference evidence="10" key="1">
    <citation type="journal article" date="2014" name="Int. J. Syst. Evol. Microbiol.">
        <title>Complete genome sequence of Corynebacterium casei LMG S-19264T (=DSM 44701T), isolated from a smear-ripened cheese.</title>
        <authorList>
            <consortium name="US DOE Joint Genome Institute (JGI-PGF)"/>
            <person name="Walter F."/>
            <person name="Albersmeier A."/>
            <person name="Kalinowski J."/>
            <person name="Ruckert C."/>
        </authorList>
    </citation>
    <scope>NUCLEOTIDE SEQUENCE</scope>
    <source>
        <strain evidence="10">CGMCC 1.14988</strain>
    </source>
</reference>
<dbReference type="GO" id="GO:0015940">
    <property type="term" value="P:pantothenate biosynthetic process"/>
    <property type="evidence" value="ECO:0007669"/>
    <property type="project" value="UniProtKB-UniRule"/>
</dbReference>
<evidence type="ECO:0000256" key="6">
    <source>
        <dbReference type="ARBA" id="ARBA00022840"/>
    </source>
</evidence>
<feature type="compositionally biased region" description="Low complexity" evidence="9">
    <location>
        <begin position="267"/>
        <end position="282"/>
    </location>
</feature>
<dbReference type="EC" id="6.3.2.1" evidence="8"/>
<dbReference type="UniPathway" id="UPA00028">
    <property type="reaction ID" value="UER00005"/>
</dbReference>
<feature type="binding site" evidence="8">
    <location>
        <begin position="188"/>
        <end position="191"/>
    </location>
    <ligand>
        <name>ATP</name>
        <dbReference type="ChEBI" id="CHEBI:30616"/>
    </ligand>
</feature>
<proteinExistence type="inferred from homology"/>
<feature type="binding site" evidence="8">
    <location>
        <begin position="30"/>
        <end position="37"/>
    </location>
    <ligand>
        <name>ATP</name>
        <dbReference type="ChEBI" id="CHEBI:30616"/>
    </ligand>
</feature>
<keyword evidence="4 8" id="KW-0566">Pantothenate biosynthesis</keyword>
<dbReference type="InterPro" id="IPR003721">
    <property type="entry name" value="Pantoate_ligase"/>
</dbReference>
<evidence type="ECO:0000256" key="4">
    <source>
        <dbReference type="ARBA" id="ARBA00022655"/>
    </source>
</evidence>
<feature type="binding site" evidence="8">
    <location>
        <begin position="151"/>
        <end position="154"/>
    </location>
    <ligand>
        <name>ATP</name>
        <dbReference type="ChEBI" id="CHEBI:30616"/>
    </ligand>
</feature>
<keyword evidence="3 8" id="KW-0436">Ligase</keyword>
<evidence type="ECO:0000256" key="1">
    <source>
        <dbReference type="ARBA" id="ARBA00004990"/>
    </source>
</evidence>
<evidence type="ECO:0000256" key="9">
    <source>
        <dbReference type="SAM" id="MobiDB-lite"/>
    </source>
</evidence>
<dbReference type="Gene3D" id="3.30.1300.10">
    <property type="entry name" value="Pantoate-beta-alanine ligase, C-terminal domain"/>
    <property type="match status" value="1"/>
</dbReference>
<gene>
    <name evidence="8 10" type="primary">panC</name>
    <name evidence="10" type="ORF">GCM10011354_25740</name>
</gene>
<dbReference type="NCBIfam" id="TIGR00018">
    <property type="entry name" value="panC"/>
    <property type="match status" value="1"/>
</dbReference>
<evidence type="ECO:0000256" key="5">
    <source>
        <dbReference type="ARBA" id="ARBA00022741"/>
    </source>
</evidence>
<dbReference type="GO" id="GO:0005829">
    <property type="term" value="C:cytosol"/>
    <property type="evidence" value="ECO:0007669"/>
    <property type="project" value="TreeGrafter"/>
</dbReference>
<feature type="binding site" evidence="8">
    <location>
        <position position="61"/>
    </location>
    <ligand>
        <name>(R)-pantoate</name>
        <dbReference type="ChEBI" id="CHEBI:15980"/>
    </ligand>
</feature>
<dbReference type="AlphaFoldDB" id="A0A8J3A990"/>
<comment type="function">
    <text evidence="8">Catalyzes the condensation of pantoate with beta-alanine in an ATP-dependent reaction via a pantoyl-adenylate intermediate.</text>
</comment>
<dbReference type="OrthoDB" id="9773087at2"/>
<organism evidence="10 11">
    <name type="scientific">Egicoccus halophilus</name>
    <dbReference type="NCBI Taxonomy" id="1670830"/>
    <lineage>
        <taxon>Bacteria</taxon>
        <taxon>Bacillati</taxon>
        <taxon>Actinomycetota</taxon>
        <taxon>Nitriliruptoria</taxon>
        <taxon>Egicoccales</taxon>
        <taxon>Egicoccaceae</taxon>
        <taxon>Egicoccus</taxon>
    </lineage>
</organism>
<evidence type="ECO:0000313" key="11">
    <source>
        <dbReference type="Proteomes" id="UP000650511"/>
    </source>
</evidence>
<comment type="miscellaneous">
    <text evidence="8">The reaction proceeds by a bi uni uni bi ping pong mechanism.</text>
</comment>
<reference evidence="10" key="2">
    <citation type="submission" date="2020-09" db="EMBL/GenBank/DDBJ databases">
        <authorList>
            <person name="Sun Q."/>
            <person name="Zhou Y."/>
        </authorList>
    </citation>
    <scope>NUCLEOTIDE SEQUENCE</scope>
    <source>
        <strain evidence="10">CGMCC 1.14988</strain>
    </source>
</reference>
<feature type="region of interest" description="Disordered" evidence="9">
    <location>
        <begin position="262"/>
        <end position="282"/>
    </location>
</feature>
<keyword evidence="6 8" id="KW-0067">ATP-binding</keyword>
<comment type="subunit">
    <text evidence="8">Homodimer.</text>
</comment>
<comment type="pathway">
    <text evidence="1 8">Cofactor biosynthesis; (R)-pantothenate biosynthesis; (R)-pantothenate from (R)-pantoate and beta-alanine: step 1/1.</text>
</comment>
<dbReference type="InterPro" id="IPR042176">
    <property type="entry name" value="Pantoate_ligase_C"/>
</dbReference>
<feature type="binding site" evidence="8">
    <location>
        <position position="180"/>
    </location>
    <ligand>
        <name>ATP</name>
        <dbReference type="ChEBI" id="CHEBI:30616"/>
    </ligand>
</feature>
<dbReference type="InterPro" id="IPR014729">
    <property type="entry name" value="Rossmann-like_a/b/a_fold"/>
</dbReference>
<keyword evidence="5 8" id="KW-0547">Nucleotide-binding</keyword>
<dbReference type="GO" id="GO:0004592">
    <property type="term" value="F:pantoate-beta-alanine ligase activity"/>
    <property type="evidence" value="ECO:0007669"/>
    <property type="project" value="UniProtKB-UniRule"/>
</dbReference>
<name>A0A8J3A990_9ACTN</name>
<comment type="catalytic activity">
    <reaction evidence="7 8">
        <text>(R)-pantoate + beta-alanine + ATP = (R)-pantothenate + AMP + diphosphate + H(+)</text>
        <dbReference type="Rhea" id="RHEA:10912"/>
        <dbReference type="ChEBI" id="CHEBI:15378"/>
        <dbReference type="ChEBI" id="CHEBI:15980"/>
        <dbReference type="ChEBI" id="CHEBI:29032"/>
        <dbReference type="ChEBI" id="CHEBI:30616"/>
        <dbReference type="ChEBI" id="CHEBI:33019"/>
        <dbReference type="ChEBI" id="CHEBI:57966"/>
        <dbReference type="ChEBI" id="CHEBI:456215"/>
        <dbReference type="EC" id="6.3.2.1"/>
    </reaction>
</comment>
<evidence type="ECO:0000256" key="2">
    <source>
        <dbReference type="ARBA" id="ARBA00009256"/>
    </source>
</evidence>
<dbReference type="Pfam" id="PF02569">
    <property type="entry name" value="Pantoate_ligase"/>
    <property type="match status" value="1"/>
</dbReference>
<dbReference type="GO" id="GO:0005524">
    <property type="term" value="F:ATP binding"/>
    <property type="evidence" value="ECO:0007669"/>
    <property type="project" value="UniProtKB-KW"/>
</dbReference>
<dbReference type="PANTHER" id="PTHR21299:SF1">
    <property type="entry name" value="PANTOATE--BETA-ALANINE LIGASE"/>
    <property type="match status" value="1"/>
</dbReference>
<evidence type="ECO:0000313" key="10">
    <source>
        <dbReference type="EMBL" id="GGI07768.1"/>
    </source>
</evidence>
<keyword evidence="8" id="KW-0963">Cytoplasm</keyword>
<dbReference type="SUPFAM" id="SSF52374">
    <property type="entry name" value="Nucleotidylyl transferase"/>
    <property type="match status" value="1"/>
</dbReference>
<comment type="similarity">
    <text evidence="2 8">Belongs to the pantothenate synthetase family.</text>
</comment>
<feature type="active site" description="Proton donor" evidence="8">
    <location>
        <position position="37"/>
    </location>
</feature>